<dbReference type="Proteomes" id="UP000237632">
    <property type="component" value="Unassembled WGS sequence"/>
</dbReference>
<gene>
    <name evidence="4" type="ORF">C6T65_20230</name>
    <name evidence="3" type="ORF">QZM33_01865</name>
</gene>
<evidence type="ECO:0000256" key="2">
    <source>
        <dbReference type="SAM" id="SignalP"/>
    </source>
</evidence>
<feature type="region of interest" description="Disordered" evidence="1">
    <location>
        <begin position="45"/>
        <end position="95"/>
    </location>
</feature>
<keyword evidence="2" id="KW-0732">Signal</keyword>
<evidence type="ECO:0000313" key="5">
    <source>
        <dbReference type="Proteomes" id="UP000237632"/>
    </source>
</evidence>
<dbReference type="EMBL" id="PVHK01000145">
    <property type="protein sequence ID" value="PRH40561.1"/>
    <property type="molecule type" value="Genomic_DNA"/>
</dbReference>
<evidence type="ECO:0008006" key="6">
    <source>
        <dbReference type="Google" id="ProtNLM"/>
    </source>
</evidence>
<feature type="signal peptide" evidence="2">
    <location>
        <begin position="1"/>
        <end position="21"/>
    </location>
</feature>
<dbReference type="Proteomes" id="UP001171620">
    <property type="component" value="Unassembled WGS sequence"/>
</dbReference>
<name>A0A2Z6T8S2_BURVI</name>
<dbReference type="AlphaFoldDB" id="A0A2Z6T8S2"/>
<dbReference type="RefSeq" id="WP_080957690.1">
    <property type="nucleotide sequence ID" value="NZ_BGKC01000002.1"/>
</dbReference>
<reference evidence="3" key="2">
    <citation type="submission" date="2023-07" db="EMBL/GenBank/DDBJ databases">
        <title>A collection of bacterial strains from the Burkholderia cepacia Research Laboratory and Repository.</title>
        <authorList>
            <person name="Lipuma J."/>
            <person name="Spilker T."/>
            <person name="Caverly L."/>
        </authorList>
    </citation>
    <scope>NUCLEOTIDE SEQUENCE</scope>
    <source>
        <strain evidence="3">AU44268</strain>
    </source>
</reference>
<feature type="chain" id="PRO_5042702954" description="Lipoprotein" evidence="2">
    <location>
        <begin position="22"/>
        <end position="95"/>
    </location>
</feature>
<accession>A0A2Z6T8S2</accession>
<comment type="caution">
    <text evidence="4">The sequence shown here is derived from an EMBL/GenBank/DDBJ whole genome shotgun (WGS) entry which is preliminary data.</text>
</comment>
<proteinExistence type="predicted"/>
<evidence type="ECO:0000313" key="3">
    <source>
        <dbReference type="EMBL" id="MDN7793700.1"/>
    </source>
</evidence>
<organism evidence="4 5">
    <name type="scientific">Burkholderia vietnamiensis</name>
    <dbReference type="NCBI Taxonomy" id="60552"/>
    <lineage>
        <taxon>Bacteria</taxon>
        <taxon>Pseudomonadati</taxon>
        <taxon>Pseudomonadota</taxon>
        <taxon>Betaproteobacteria</taxon>
        <taxon>Burkholderiales</taxon>
        <taxon>Burkholderiaceae</taxon>
        <taxon>Burkholderia</taxon>
        <taxon>Burkholderia cepacia complex</taxon>
    </lineage>
</organism>
<feature type="compositionally biased region" description="Low complexity" evidence="1">
    <location>
        <begin position="77"/>
        <end position="86"/>
    </location>
</feature>
<dbReference type="EMBL" id="JAUJRV010000001">
    <property type="protein sequence ID" value="MDN7793700.1"/>
    <property type="molecule type" value="Genomic_DNA"/>
</dbReference>
<evidence type="ECO:0000313" key="4">
    <source>
        <dbReference type="EMBL" id="PRH40561.1"/>
    </source>
</evidence>
<protein>
    <recommendedName>
        <fullName evidence="6">Lipoprotein</fullName>
    </recommendedName>
</protein>
<reference evidence="4 5" key="1">
    <citation type="submission" date="2018-03" db="EMBL/GenBank/DDBJ databases">
        <authorList>
            <person name="Nguyen K."/>
            <person name="Fouts D."/>
            <person name="Sutton G."/>
        </authorList>
    </citation>
    <scope>NUCLEOTIDE SEQUENCE [LARGE SCALE GENOMIC DNA]</scope>
    <source>
        <strain evidence="4 5">AU3578</strain>
    </source>
</reference>
<sequence length="95" mass="9813">MRILSAALVGAAAALPTLVLATTSVPDPSDAAASVPAVAAPSAFDDYQPYEDGEAPTWQQVNRAVTPARPSSKREATSSSPSNTSHHSTHERDGQ</sequence>
<evidence type="ECO:0000256" key="1">
    <source>
        <dbReference type="SAM" id="MobiDB-lite"/>
    </source>
</evidence>